<keyword evidence="4" id="KW-0862">Zinc</keyword>
<dbReference type="InterPro" id="IPR052035">
    <property type="entry name" value="ZnF_BED_domain_contain"/>
</dbReference>
<evidence type="ECO:0000256" key="6">
    <source>
        <dbReference type="SAM" id="MobiDB-lite"/>
    </source>
</evidence>
<dbReference type="AlphaFoldDB" id="A0A8S2FEH1"/>
<proteinExistence type="predicted"/>
<comment type="caution">
    <text evidence="7">The sequence shown here is derived from an EMBL/GenBank/DDBJ whole genome shotgun (WGS) entry which is preliminary data.</text>
</comment>
<protein>
    <recommendedName>
        <fullName evidence="10">Transposase</fullName>
    </recommendedName>
</protein>
<feature type="compositionally biased region" description="Acidic residues" evidence="6">
    <location>
        <begin position="246"/>
        <end position="264"/>
    </location>
</feature>
<dbReference type="SUPFAM" id="SSF53098">
    <property type="entry name" value="Ribonuclease H-like"/>
    <property type="match status" value="1"/>
</dbReference>
<feature type="region of interest" description="Disordered" evidence="6">
    <location>
        <begin position="246"/>
        <end position="271"/>
    </location>
</feature>
<dbReference type="EMBL" id="CAJOBA010051017">
    <property type="protein sequence ID" value="CAF4240451.1"/>
    <property type="molecule type" value="Genomic_DNA"/>
</dbReference>
<evidence type="ECO:0000256" key="1">
    <source>
        <dbReference type="ARBA" id="ARBA00004123"/>
    </source>
</evidence>
<dbReference type="PANTHER" id="PTHR46481:SF10">
    <property type="entry name" value="ZINC FINGER BED DOMAIN-CONTAINING PROTEIN 39"/>
    <property type="match status" value="1"/>
</dbReference>
<evidence type="ECO:0000313" key="9">
    <source>
        <dbReference type="Proteomes" id="UP000677228"/>
    </source>
</evidence>
<keyword evidence="5" id="KW-0539">Nucleus</keyword>
<evidence type="ECO:0000256" key="4">
    <source>
        <dbReference type="ARBA" id="ARBA00022833"/>
    </source>
</evidence>
<evidence type="ECO:0000256" key="3">
    <source>
        <dbReference type="ARBA" id="ARBA00022771"/>
    </source>
</evidence>
<reference evidence="7" key="1">
    <citation type="submission" date="2021-02" db="EMBL/GenBank/DDBJ databases">
        <authorList>
            <person name="Nowell W R."/>
        </authorList>
    </citation>
    <scope>NUCLEOTIDE SEQUENCE</scope>
</reference>
<evidence type="ECO:0000313" key="7">
    <source>
        <dbReference type="EMBL" id="CAF1444839.1"/>
    </source>
</evidence>
<evidence type="ECO:0000313" key="8">
    <source>
        <dbReference type="EMBL" id="CAF4240451.1"/>
    </source>
</evidence>
<dbReference type="PANTHER" id="PTHR46481">
    <property type="entry name" value="ZINC FINGER BED DOMAIN-CONTAINING PROTEIN 4"/>
    <property type="match status" value="1"/>
</dbReference>
<evidence type="ECO:0008006" key="10">
    <source>
        <dbReference type="Google" id="ProtNLM"/>
    </source>
</evidence>
<organism evidence="7 9">
    <name type="scientific">Didymodactylos carnosus</name>
    <dbReference type="NCBI Taxonomy" id="1234261"/>
    <lineage>
        <taxon>Eukaryota</taxon>
        <taxon>Metazoa</taxon>
        <taxon>Spiralia</taxon>
        <taxon>Gnathifera</taxon>
        <taxon>Rotifera</taxon>
        <taxon>Eurotatoria</taxon>
        <taxon>Bdelloidea</taxon>
        <taxon>Philodinida</taxon>
        <taxon>Philodinidae</taxon>
        <taxon>Didymodactylos</taxon>
    </lineage>
</organism>
<dbReference type="Proteomes" id="UP000682733">
    <property type="component" value="Unassembled WGS sequence"/>
</dbReference>
<keyword evidence="3" id="KW-0863">Zinc-finger</keyword>
<dbReference type="Proteomes" id="UP000677228">
    <property type="component" value="Unassembled WGS sequence"/>
</dbReference>
<gene>
    <name evidence="7" type="ORF">OVA965_LOCUS34581</name>
    <name evidence="8" type="ORF">TMI583_LOCUS35512</name>
</gene>
<accession>A0A8S2FEH1</accession>
<feature type="region of interest" description="Disordered" evidence="6">
    <location>
        <begin position="110"/>
        <end position="131"/>
    </location>
</feature>
<dbReference type="GO" id="GO:0008270">
    <property type="term" value="F:zinc ion binding"/>
    <property type="evidence" value="ECO:0007669"/>
    <property type="project" value="UniProtKB-KW"/>
</dbReference>
<name>A0A8S2FEH1_9BILA</name>
<comment type="subcellular location">
    <subcellularLocation>
        <location evidence="1">Nucleus</location>
    </subcellularLocation>
</comment>
<evidence type="ECO:0000256" key="2">
    <source>
        <dbReference type="ARBA" id="ARBA00022723"/>
    </source>
</evidence>
<keyword evidence="2" id="KW-0479">Metal-binding</keyword>
<dbReference type="InterPro" id="IPR012337">
    <property type="entry name" value="RNaseH-like_sf"/>
</dbReference>
<evidence type="ECO:0000256" key="5">
    <source>
        <dbReference type="ARBA" id="ARBA00023242"/>
    </source>
</evidence>
<dbReference type="EMBL" id="CAJNOK010029197">
    <property type="protein sequence ID" value="CAF1444839.1"/>
    <property type="molecule type" value="Genomic_DNA"/>
</dbReference>
<dbReference type="GO" id="GO:0005634">
    <property type="term" value="C:nucleus"/>
    <property type="evidence" value="ECO:0007669"/>
    <property type="project" value="UniProtKB-SubCell"/>
</dbReference>
<sequence length="593" mass="66767">MISDPDDQSDCTPIVIDDVIVHDSTIASDSTIKDKSIQYDDTKIAPTCLAQFFISYNTETKSAVCLLCKSTVKKSGDSTFNFVRHVKRNHGDAYNTWTMALATKEEKIQSKQPSIKDAMNSPRGTKYTSGHPRQIQLSKMVTNDLIIGLVLPLSIVERPEFLRAMHTVDPKFVVPSRRSICRDVLPKTVEKVESSHTGDKLLKEYEAIMAQYDIEQKVVRLVTDNASNNIKAFGSLIVPGFEPYFEESSDERSDEEDEEEEERIGDDRETNSNEINDWCDTLFVSEELLRLPCYIHTLQLVVSDGLKESFCIKAAISKVSSIAKFSHKNGTANTVQWRKQSKIPSDKLNDYLRQLKKDSLILSQRDITVLNEFISVFALFAEVFTKAQADEAASISLVAPSLLEIYFDLESEQATLKYASGLCKALLKSIQERFGGLLKQLGLPLDITSKTRSTSELYSDSLFIMAPFLDARFGDRWIIHSKLQDETKSCLCETIKRLIANAALQLQGSDSKEKAETVVEAPLVVASNNTSVTLKRKTLFAFPKTQEPLTKKTRSSVLEQIEEEILLFSSDDSALIFKKAKTYPYHIKYKSFI</sequence>